<organism evidence="7 8">
    <name type="scientific">Durio zibethinus</name>
    <name type="common">Durian</name>
    <dbReference type="NCBI Taxonomy" id="66656"/>
    <lineage>
        <taxon>Eukaryota</taxon>
        <taxon>Viridiplantae</taxon>
        <taxon>Streptophyta</taxon>
        <taxon>Embryophyta</taxon>
        <taxon>Tracheophyta</taxon>
        <taxon>Spermatophyta</taxon>
        <taxon>Magnoliopsida</taxon>
        <taxon>eudicotyledons</taxon>
        <taxon>Gunneridae</taxon>
        <taxon>Pentapetalae</taxon>
        <taxon>rosids</taxon>
        <taxon>malvids</taxon>
        <taxon>Malvales</taxon>
        <taxon>Malvaceae</taxon>
        <taxon>Helicteroideae</taxon>
        <taxon>Durio</taxon>
    </lineage>
</organism>
<dbReference type="KEGG" id="dzi:111317695"/>
<evidence type="ECO:0000313" key="8">
    <source>
        <dbReference type="RefSeq" id="XP_022775860.1"/>
    </source>
</evidence>
<keyword evidence="7" id="KW-1185">Reference proteome</keyword>
<evidence type="ECO:0000256" key="3">
    <source>
        <dbReference type="ARBA" id="ARBA00023015"/>
    </source>
</evidence>
<reference evidence="8" key="1">
    <citation type="submission" date="2025-08" db="UniProtKB">
        <authorList>
            <consortium name="RefSeq"/>
        </authorList>
    </citation>
    <scope>IDENTIFICATION</scope>
    <source>
        <tissue evidence="8">Fruit stalk</tissue>
    </source>
</reference>
<accession>A0A6P6BFL5</accession>
<evidence type="ECO:0000256" key="4">
    <source>
        <dbReference type="ARBA" id="ARBA00023125"/>
    </source>
</evidence>
<keyword evidence="6" id="KW-0539">Nucleus</keyword>
<dbReference type="GO" id="GO:0003681">
    <property type="term" value="F:bent DNA binding"/>
    <property type="evidence" value="ECO:0007669"/>
    <property type="project" value="TreeGrafter"/>
</dbReference>
<dbReference type="GO" id="GO:0042795">
    <property type="term" value="P:snRNA transcription by RNA polymerase II"/>
    <property type="evidence" value="ECO:0007669"/>
    <property type="project" value="TreeGrafter"/>
</dbReference>
<dbReference type="PANTHER" id="PTHR13421:SF16">
    <property type="entry name" value="SNRNA-ACTIVATING PROTEIN COMPLEX SUBUNIT 3"/>
    <property type="match status" value="1"/>
</dbReference>
<dbReference type="GeneID" id="111317695"/>
<evidence type="ECO:0000256" key="2">
    <source>
        <dbReference type="ARBA" id="ARBA00010410"/>
    </source>
</evidence>
<dbReference type="AlphaFoldDB" id="A0A6P6BFL5"/>
<keyword evidence="3" id="KW-0805">Transcription regulation</keyword>
<protein>
    <submittedName>
        <fullName evidence="8">snRNA-activating protein complex subunit-like</fullName>
    </submittedName>
</protein>
<gene>
    <name evidence="8" type="primary">LOC111317695</name>
</gene>
<dbReference type="GO" id="GO:0000978">
    <property type="term" value="F:RNA polymerase II cis-regulatory region sequence-specific DNA binding"/>
    <property type="evidence" value="ECO:0007669"/>
    <property type="project" value="TreeGrafter"/>
</dbReference>
<comment type="subcellular location">
    <subcellularLocation>
        <location evidence="1">Nucleus</location>
    </subcellularLocation>
</comment>
<comment type="similarity">
    <text evidence="2">Belongs to the SNAPC3/SRD2 family.</text>
</comment>
<dbReference type="GO" id="GO:0019185">
    <property type="term" value="C:snRNA-activating protein complex"/>
    <property type="evidence" value="ECO:0007669"/>
    <property type="project" value="TreeGrafter"/>
</dbReference>
<name>A0A6P6BFL5_DURZI</name>
<dbReference type="Pfam" id="PF12251">
    <property type="entry name" value="SNAPC3"/>
    <property type="match status" value="1"/>
</dbReference>
<evidence type="ECO:0000256" key="1">
    <source>
        <dbReference type="ARBA" id="ARBA00004123"/>
    </source>
</evidence>
<dbReference type="GO" id="GO:0042796">
    <property type="term" value="P:snRNA transcription by RNA polymerase III"/>
    <property type="evidence" value="ECO:0007669"/>
    <property type="project" value="TreeGrafter"/>
</dbReference>
<dbReference type="Proteomes" id="UP000515121">
    <property type="component" value="Unplaced"/>
</dbReference>
<dbReference type="GO" id="GO:0005634">
    <property type="term" value="C:nucleus"/>
    <property type="evidence" value="ECO:0007669"/>
    <property type="project" value="UniProtKB-SubCell"/>
</dbReference>
<dbReference type="InterPro" id="IPR022042">
    <property type="entry name" value="snRNA-activating_su3"/>
</dbReference>
<dbReference type="PANTHER" id="PTHR13421">
    <property type="entry name" value="SNRNA-ACTIVATING PROTEIN COMPLEX SUBUNIT 3"/>
    <property type="match status" value="1"/>
</dbReference>
<dbReference type="OrthoDB" id="46583at2759"/>
<evidence type="ECO:0000256" key="6">
    <source>
        <dbReference type="ARBA" id="ARBA00023242"/>
    </source>
</evidence>
<evidence type="ECO:0000256" key="5">
    <source>
        <dbReference type="ARBA" id="ARBA00023163"/>
    </source>
</evidence>
<evidence type="ECO:0000313" key="7">
    <source>
        <dbReference type="Proteomes" id="UP000515121"/>
    </source>
</evidence>
<keyword evidence="4" id="KW-0238">DNA-binding</keyword>
<dbReference type="GO" id="GO:0001006">
    <property type="term" value="F:RNA polymerase III type 3 promoter sequence-specific DNA binding"/>
    <property type="evidence" value="ECO:0007669"/>
    <property type="project" value="TreeGrafter"/>
</dbReference>
<dbReference type="RefSeq" id="XP_022775860.1">
    <property type="nucleotide sequence ID" value="XM_022920125.1"/>
</dbReference>
<keyword evidence="5" id="KW-0804">Transcription</keyword>
<proteinExistence type="inferred from homology"/>
<dbReference type="GO" id="GO:0001046">
    <property type="term" value="F:core promoter sequence-specific DNA binding"/>
    <property type="evidence" value="ECO:0007669"/>
    <property type="project" value="TreeGrafter"/>
</dbReference>
<sequence>MGKDHYCNFKSRVIHLISLFFLRIMNFYLGHEVDSTRGCTKNGAAYPIIIFQLKPRAEKCNRCKINRGTKVTADEKWARESPCYFCDYCYSLLHSNDDECHLYGEFSVYHYVHD</sequence>